<proteinExistence type="predicted"/>
<sequence length="156" mass="17474">MDILNMIKDSYMNLDLKAKSKTAVIEELAKKLDDAGIVTNLDLLVNDIRIRESLSSTGIGFKIAIPHAKSKYITEPAIVFGKSIDGIDYDSMDGEYAHLFFLICMPENGGNLHLKALAKLSRNLIHESFRLSLEEAKTTKEVLEVLKDIDKEDQYA</sequence>
<evidence type="ECO:0000313" key="7">
    <source>
        <dbReference type="EMBL" id="BCR35379.1"/>
    </source>
</evidence>
<organism evidence="7 8">
    <name type="scientific">Mariniplasma anaerobium</name>
    <dbReference type="NCBI Taxonomy" id="2735436"/>
    <lineage>
        <taxon>Bacteria</taxon>
        <taxon>Bacillati</taxon>
        <taxon>Mycoplasmatota</taxon>
        <taxon>Mollicutes</taxon>
        <taxon>Acholeplasmatales</taxon>
        <taxon>Acholeplasmataceae</taxon>
        <taxon>Mariniplasma</taxon>
    </lineage>
</organism>
<dbReference type="PROSITE" id="PS51094">
    <property type="entry name" value="PTS_EIIA_TYPE_2"/>
    <property type="match status" value="1"/>
</dbReference>
<evidence type="ECO:0000256" key="6">
    <source>
        <dbReference type="ARBA" id="ARBA00022683"/>
    </source>
</evidence>
<name>A0A7U9TKI9_9MOLU</name>
<dbReference type="InterPro" id="IPR004715">
    <property type="entry name" value="PTS_IIA_fruc"/>
</dbReference>
<dbReference type="Gene3D" id="3.40.930.10">
    <property type="entry name" value="Mannitol-specific EII, Chain A"/>
    <property type="match status" value="1"/>
</dbReference>
<dbReference type="GO" id="GO:0005737">
    <property type="term" value="C:cytoplasm"/>
    <property type="evidence" value="ECO:0007669"/>
    <property type="project" value="UniProtKB-SubCell"/>
</dbReference>
<dbReference type="SUPFAM" id="SSF55804">
    <property type="entry name" value="Phoshotransferase/anion transport protein"/>
    <property type="match status" value="1"/>
</dbReference>
<keyword evidence="8" id="KW-1185">Reference proteome</keyword>
<dbReference type="Pfam" id="PF00359">
    <property type="entry name" value="PTS_EIIA_2"/>
    <property type="match status" value="1"/>
</dbReference>
<dbReference type="InterPro" id="IPR051541">
    <property type="entry name" value="PTS_SugarTrans_NitroReg"/>
</dbReference>
<evidence type="ECO:0000256" key="2">
    <source>
        <dbReference type="ARBA" id="ARBA00022448"/>
    </source>
</evidence>
<comment type="subcellular location">
    <subcellularLocation>
        <location evidence="1">Cytoplasm</location>
    </subcellularLocation>
</comment>
<dbReference type="KEGG" id="manr:MPAN_002720"/>
<keyword evidence="2" id="KW-0813">Transport</keyword>
<evidence type="ECO:0000313" key="8">
    <source>
        <dbReference type="Proteomes" id="UP000620133"/>
    </source>
</evidence>
<evidence type="ECO:0000256" key="3">
    <source>
        <dbReference type="ARBA" id="ARBA00022553"/>
    </source>
</evidence>
<gene>
    <name evidence="7" type="ORF">MPAN_002720</name>
</gene>
<evidence type="ECO:0000256" key="1">
    <source>
        <dbReference type="ARBA" id="ARBA00004496"/>
    </source>
</evidence>
<dbReference type="CDD" id="cd00211">
    <property type="entry name" value="PTS_IIA_fru"/>
    <property type="match status" value="1"/>
</dbReference>
<dbReference type="RefSeq" id="WP_176239703.1">
    <property type="nucleotide sequence ID" value="NZ_AP024412.1"/>
</dbReference>
<evidence type="ECO:0000256" key="4">
    <source>
        <dbReference type="ARBA" id="ARBA00022597"/>
    </source>
</evidence>
<dbReference type="GO" id="GO:0008982">
    <property type="term" value="F:protein-N(PI)-phosphohistidine-sugar phosphotransferase activity"/>
    <property type="evidence" value="ECO:0007669"/>
    <property type="project" value="InterPro"/>
</dbReference>
<dbReference type="PROSITE" id="PS00372">
    <property type="entry name" value="PTS_EIIA_TYPE_2_HIS"/>
    <property type="match status" value="1"/>
</dbReference>
<dbReference type="PANTHER" id="PTHR47738">
    <property type="entry name" value="PTS SYSTEM FRUCTOSE-LIKE EIIA COMPONENT-RELATED"/>
    <property type="match status" value="1"/>
</dbReference>
<dbReference type="GO" id="GO:0016020">
    <property type="term" value="C:membrane"/>
    <property type="evidence" value="ECO:0007669"/>
    <property type="project" value="InterPro"/>
</dbReference>
<keyword evidence="6" id="KW-0598">Phosphotransferase system</keyword>
<dbReference type="EMBL" id="AP024412">
    <property type="protein sequence ID" value="BCR35379.1"/>
    <property type="molecule type" value="Genomic_DNA"/>
</dbReference>
<dbReference type="GO" id="GO:0009401">
    <property type="term" value="P:phosphoenolpyruvate-dependent sugar phosphotransferase system"/>
    <property type="evidence" value="ECO:0007669"/>
    <property type="project" value="UniProtKB-KW"/>
</dbReference>
<dbReference type="InterPro" id="IPR016152">
    <property type="entry name" value="PTrfase/Anion_transptr"/>
</dbReference>
<dbReference type="PANTHER" id="PTHR47738:SF2">
    <property type="entry name" value="PTS SYSTEM FRUCTOSE-LIKE EIIA COMPONENT"/>
    <property type="match status" value="1"/>
</dbReference>
<accession>A0A7U9TKI9</accession>
<keyword evidence="4" id="KW-0762">Sugar transport</keyword>
<keyword evidence="5" id="KW-0808">Transferase</keyword>
<protein>
    <submittedName>
        <fullName evidence="7">PTS fructose transporter subunit IIA</fullName>
    </submittedName>
</protein>
<dbReference type="NCBIfam" id="TIGR00848">
    <property type="entry name" value="fruA"/>
    <property type="match status" value="1"/>
</dbReference>
<reference evidence="7" key="1">
    <citation type="submission" date="2021-01" db="EMBL/GenBank/DDBJ databases">
        <title>Draft genome sequence of Acholeplasmataceae bacterium strain Mahy22.</title>
        <authorList>
            <person name="Watanabe M."/>
            <person name="Kojima H."/>
            <person name="Fukui M."/>
        </authorList>
    </citation>
    <scope>NUCLEOTIDE SEQUENCE</scope>
    <source>
        <strain evidence="7">Mahy22</strain>
    </source>
</reference>
<dbReference type="Proteomes" id="UP000620133">
    <property type="component" value="Chromosome"/>
</dbReference>
<keyword evidence="3" id="KW-0597">Phosphoprotein</keyword>
<dbReference type="AlphaFoldDB" id="A0A7U9TKI9"/>
<dbReference type="InterPro" id="IPR002178">
    <property type="entry name" value="PTS_EIIA_type-2_dom"/>
</dbReference>
<evidence type="ECO:0000256" key="5">
    <source>
        <dbReference type="ARBA" id="ARBA00022679"/>
    </source>
</evidence>
<dbReference type="FunFam" id="3.40.930.10:FF:000009">
    <property type="entry name" value="PTS system, fructose specific IIABC component"/>
    <property type="match status" value="1"/>
</dbReference>